<evidence type="ECO:0000259" key="2">
    <source>
        <dbReference type="PROSITE" id="PS00662"/>
    </source>
</evidence>
<dbReference type="PANTHER" id="PTHR30486:SF6">
    <property type="entry name" value="TYPE IV PILUS RETRACTATION ATPASE PILT"/>
    <property type="match status" value="1"/>
</dbReference>
<dbReference type="GO" id="GO:0016887">
    <property type="term" value="F:ATP hydrolysis activity"/>
    <property type="evidence" value="ECO:0007669"/>
    <property type="project" value="InterPro"/>
</dbReference>
<dbReference type="InterPro" id="IPR050921">
    <property type="entry name" value="T4SS_GSP_E_ATPase"/>
</dbReference>
<dbReference type="SUPFAM" id="SSF52540">
    <property type="entry name" value="P-loop containing nucleoside triphosphate hydrolases"/>
    <property type="match status" value="1"/>
</dbReference>
<evidence type="ECO:0000256" key="1">
    <source>
        <dbReference type="ARBA" id="ARBA00006611"/>
    </source>
</evidence>
<dbReference type="CDD" id="cd01131">
    <property type="entry name" value="PilT"/>
    <property type="match status" value="1"/>
</dbReference>
<proteinExistence type="inferred from homology"/>
<dbReference type="PANTHER" id="PTHR30486">
    <property type="entry name" value="TWITCHING MOTILITY PROTEIN PILT"/>
    <property type="match status" value="1"/>
</dbReference>
<dbReference type="InterPro" id="IPR001482">
    <property type="entry name" value="T2SS/T4SS_dom"/>
</dbReference>
<dbReference type="NCBIfam" id="TIGR01420">
    <property type="entry name" value="pilT_fam"/>
    <property type="match status" value="1"/>
</dbReference>
<accession>A0A0W0IHW1</accession>
<dbReference type="InterPro" id="IPR003593">
    <property type="entry name" value="AAA+_ATPase"/>
</dbReference>
<evidence type="ECO:0000313" key="4">
    <source>
        <dbReference type="Proteomes" id="UP000053048"/>
    </source>
</evidence>
<dbReference type="PROSITE" id="PS00662">
    <property type="entry name" value="T2SP_E"/>
    <property type="match status" value="1"/>
</dbReference>
<dbReference type="SMART" id="SM00382">
    <property type="entry name" value="AAA"/>
    <property type="match status" value="1"/>
</dbReference>
<dbReference type="FunFam" id="3.30.450.90:FF:000002">
    <property type="entry name" value="Twitching motility protein PilT"/>
    <property type="match status" value="1"/>
</dbReference>
<comment type="similarity">
    <text evidence="1">Belongs to the GSP E family.</text>
</comment>
<dbReference type="Proteomes" id="UP000053048">
    <property type="component" value="Unassembled WGS sequence"/>
</dbReference>
<dbReference type="GO" id="GO:0005524">
    <property type="term" value="F:ATP binding"/>
    <property type="evidence" value="ECO:0007669"/>
    <property type="project" value="InterPro"/>
</dbReference>
<sequence>MDITELLAFSAKQGASDLHLSAGLPPMIRVDGDVRRINLPPLDAKEVKALIYDIMNDKQRQDFEERLETDFSFEVPGVARFRVNAFNQNRGAGAVFRTIPSKILSMEDLGMGSVFRKITDVARGLILVTGPTGSGKSTTLAAMIDYLNCNKHHHILTIEDPIEFVHESKKCLVNQREVHRDTLGFSEALRSALREDPDVILVGEMRDLETIRLALTAAETGHLVFGTLHTTSAAKTIDRIVDVFPAQEKSMIRSMLSESLHAVVSQALLKKVGGGRVAAQSESLHAVVSQALLKKVGGGRVAAHEIMMGTPAIRNLIREDKVAQMYSSIQTGGSVGMQTLDMCLADLVKKGLITRESARERAKVPDNF</sequence>
<dbReference type="Gene3D" id="3.40.50.300">
    <property type="entry name" value="P-loop containing nucleotide triphosphate hydrolases"/>
    <property type="match status" value="2"/>
</dbReference>
<dbReference type="Gene3D" id="3.30.450.90">
    <property type="match status" value="1"/>
</dbReference>
<keyword evidence="4" id="KW-1185">Reference proteome</keyword>
<feature type="domain" description="Bacterial type II secretion system protein E" evidence="2">
    <location>
        <begin position="193"/>
        <end position="207"/>
    </location>
</feature>
<dbReference type="EMBL" id="LKEJ01000001">
    <property type="protein sequence ID" value="KTB72725.1"/>
    <property type="molecule type" value="Genomic_DNA"/>
</dbReference>
<dbReference type="AlphaFoldDB" id="A0A0W0IHW1"/>
<reference evidence="3 4" key="1">
    <citation type="submission" date="2015-09" db="EMBL/GenBank/DDBJ databases">
        <title>Genome sequence of ICMP 13104.</title>
        <authorList>
            <person name="Visnovsky S."/>
            <person name="Lu A."/>
            <person name="Panda P."/>
            <person name="Pitman A."/>
        </authorList>
    </citation>
    <scope>NUCLEOTIDE SEQUENCE [LARGE SCALE GENOMIC DNA]</scope>
    <source>
        <strain evidence="3 4">ICMP 13104</strain>
    </source>
</reference>
<organism evidence="3 4">
    <name type="scientific">Pseudomonas viridiflava ICMP 13104</name>
    <dbReference type="NCBI Taxonomy" id="1198305"/>
    <lineage>
        <taxon>Bacteria</taxon>
        <taxon>Pseudomonadati</taxon>
        <taxon>Pseudomonadota</taxon>
        <taxon>Gammaproteobacteria</taxon>
        <taxon>Pseudomonadales</taxon>
        <taxon>Pseudomonadaceae</taxon>
        <taxon>Pseudomonas</taxon>
    </lineage>
</organism>
<dbReference type="InterPro" id="IPR006321">
    <property type="entry name" value="PilT/PilU"/>
</dbReference>
<comment type="caution">
    <text evidence="3">The sequence shown here is derived from an EMBL/GenBank/DDBJ whole genome shotgun (WGS) entry which is preliminary data.</text>
</comment>
<evidence type="ECO:0000313" key="3">
    <source>
        <dbReference type="EMBL" id="KTB72725.1"/>
    </source>
</evidence>
<dbReference type="InterPro" id="IPR027417">
    <property type="entry name" value="P-loop_NTPase"/>
</dbReference>
<protein>
    <submittedName>
        <fullName evidence="3">Twitching motility protein PilT</fullName>
    </submittedName>
</protein>
<name>A0A0W0IHW1_PSEVI</name>
<dbReference type="Pfam" id="PF00437">
    <property type="entry name" value="T2SSE"/>
    <property type="match status" value="1"/>
</dbReference>
<gene>
    <name evidence="3" type="ORF">AO067_07095</name>
</gene>